<name>A0A9P6SK03_9HELO</name>
<dbReference type="InterPro" id="IPR023271">
    <property type="entry name" value="Aquaporin-like"/>
</dbReference>
<gene>
    <name evidence="8" type="ORF">D0Z07_9290</name>
</gene>
<dbReference type="SUPFAM" id="SSF81338">
    <property type="entry name" value="Aquaporin-like"/>
    <property type="match status" value="1"/>
</dbReference>
<protein>
    <submittedName>
        <fullName evidence="8">Aquaporin PIP-type</fullName>
    </submittedName>
</protein>
<feature type="transmembrane region" description="Helical" evidence="7">
    <location>
        <begin position="85"/>
        <end position="105"/>
    </location>
</feature>
<dbReference type="GO" id="GO:0016020">
    <property type="term" value="C:membrane"/>
    <property type="evidence" value="ECO:0007669"/>
    <property type="project" value="UniProtKB-SubCell"/>
</dbReference>
<keyword evidence="3 7" id="KW-1133">Transmembrane helix</keyword>
<dbReference type="GO" id="GO:0015267">
    <property type="term" value="F:channel activity"/>
    <property type="evidence" value="ECO:0007669"/>
    <property type="project" value="InterPro"/>
</dbReference>
<feature type="region of interest" description="Disordered" evidence="6">
    <location>
        <begin position="1"/>
        <end position="25"/>
    </location>
</feature>
<dbReference type="OrthoDB" id="3222at2759"/>
<sequence length="316" mass="34482">MSEKRLVPSPSTQFPGSFAPNLREDSRKSAKSRALRSILYNYFTDGWNDISVWKSAFIEFVGTTSLVYLSAMIHTTIGSFNTLQAAPYVGITNIFLISLFIWAMAPSTGGHTNPLITFSTMVTGLTGFCRGTLYLIGQTAGAALGGGLIRGSYGRNLTQLYQGGGCFFEPELIDQGQVYLIESVMSFILLFIAFGVGLDPRQAQVMGPKLGPFLVGSALGLTTFATVGIAAGYGGANMNPARCFSYAVARQDFKCKLFSLEFPEWKHKLIRNGNVDQWVWWIGPLTGSLFHATVYHIAPPWHRAETLGRAHASNHA</sequence>
<evidence type="ECO:0000256" key="1">
    <source>
        <dbReference type="ARBA" id="ARBA00004141"/>
    </source>
</evidence>
<evidence type="ECO:0000313" key="9">
    <source>
        <dbReference type="Proteomes" id="UP000785200"/>
    </source>
</evidence>
<keyword evidence="9" id="KW-1185">Reference proteome</keyword>
<evidence type="ECO:0000313" key="8">
    <source>
        <dbReference type="EMBL" id="KAG0645026.1"/>
    </source>
</evidence>
<keyword evidence="4 7" id="KW-0472">Membrane</keyword>
<keyword evidence="5" id="KW-0813">Transport</keyword>
<comment type="subcellular location">
    <subcellularLocation>
        <location evidence="1">Membrane</location>
        <topology evidence="1">Multi-pass membrane protein</topology>
    </subcellularLocation>
</comment>
<dbReference type="PRINTS" id="PR00783">
    <property type="entry name" value="MINTRINSICP"/>
</dbReference>
<evidence type="ECO:0000256" key="2">
    <source>
        <dbReference type="ARBA" id="ARBA00022692"/>
    </source>
</evidence>
<evidence type="ECO:0000256" key="5">
    <source>
        <dbReference type="RuleBase" id="RU000477"/>
    </source>
</evidence>
<evidence type="ECO:0000256" key="3">
    <source>
        <dbReference type="ARBA" id="ARBA00022989"/>
    </source>
</evidence>
<feature type="transmembrane region" description="Helical" evidence="7">
    <location>
        <begin position="178"/>
        <end position="198"/>
    </location>
</feature>
<feature type="transmembrane region" description="Helical" evidence="7">
    <location>
        <begin position="210"/>
        <end position="233"/>
    </location>
</feature>
<evidence type="ECO:0000256" key="6">
    <source>
        <dbReference type="SAM" id="MobiDB-lite"/>
    </source>
</evidence>
<comment type="caution">
    <text evidence="8">The sequence shown here is derived from an EMBL/GenBank/DDBJ whole genome shotgun (WGS) entry which is preliminary data.</text>
</comment>
<dbReference type="PANTHER" id="PTHR47002:SF2">
    <property type="entry name" value="AQUAPORIN AQPAE.A-LIKE"/>
    <property type="match status" value="1"/>
</dbReference>
<dbReference type="Pfam" id="PF00230">
    <property type="entry name" value="MIP"/>
    <property type="match status" value="1"/>
</dbReference>
<evidence type="ECO:0000256" key="4">
    <source>
        <dbReference type="ARBA" id="ARBA00023136"/>
    </source>
</evidence>
<dbReference type="PANTHER" id="PTHR47002">
    <property type="entry name" value="AQUAPORIN-LIKE"/>
    <property type="match status" value="1"/>
</dbReference>
<feature type="transmembrane region" description="Helical" evidence="7">
    <location>
        <begin position="52"/>
        <end position="73"/>
    </location>
</feature>
<dbReference type="InterPro" id="IPR000425">
    <property type="entry name" value="MIP"/>
</dbReference>
<keyword evidence="2 5" id="KW-0812">Transmembrane</keyword>
<dbReference type="Proteomes" id="UP000785200">
    <property type="component" value="Unassembled WGS sequence"/>
</dbReference>
<dbReference type="AlphaFoldDB" id="A0A9P6SK03"/>
<organism evidence="8 9">
    <name type="scientific">Hyphodiscus hymeniophilus</name>
    <dbReference type="NCBI Taxonomy" id="353542"/>
    <lineage>
        <taxon>Eukaryota</taxon>
        <taxon>Fungi</taxon>
        <taxon>Dikarya</taxon>
        <taxon>Ascomycota</taxon>
        <taxon>Pezizomycotina</taxon>
        <taxon>Leotiomycetes</taxon>
        <taxon>Helotiales</taxon>
        <taxon>Hyphodiscaceae</taxon>
        <taxon>Hyphodiscus</taxon>
    </lineage>
</organism>
<dbReference type="Gene3D" id="1.20.1080.10">
    <property type="entry name" value="Glycerol uptake facilitator protein"/>
    <property type="match status" value="1"/>
</dbReference>
<reference evidence="8" key="1">
    <citation type="submission" date="2019-07" db="EMBL/GenBank/DDBJ databases">
        <title>Hyphodiscus hymeniophilus genome sequencing and assembly.</title>
        <authorList>
            <person name="Kramer G."/>
            <person name="Nodwell J."/>
        </authorList>
    </citation>
    <scope>NUCLEOTIDE SEQUENCE</scope>
    <source>
        <strain evidence="8">ATCC 34498</strain>
    </source>
</reference>
<evidence type="ECO:0000256" key="7">
    <source>
        <dbReference type="SAM" id="Phobius"/>
    </source>
</evidence>
<dbReference type="EMBL" id="VNKQ01000020">
    <property type="protein sequence ID" value="KAG0645026.1"/>
    <property type="molecule type" value="Genomic_DNA"/>
</dbReference>
<comment type="similarity">
    <text evidence="5">Belongs to the MIP/aquaporin (TC 1.A.8) family.</text>
</comment>
<accession>A0A9P6SK03</accession>
<proteinExistence type="inferred from homology"/>